<dbReference type="PIRSF" id="PIRSF001357">
    <property type="entry name" value="DeoC"/>
    <property type="match status" value="1"/>
</dbReference>
<sequence>MESKIQNLAKYIDHTLLKPEASAAQIKKLCTEANEYGFKSICINPSRIEEAKKHLDPQRSMICTVIGFPLGAMTTEAKAFETKDAIAKGASEIDMVLNIGKLKEGEIDYIKSDIAAVLAQAGEKTVKVIFETCLLNEKEIRLATNAAIDAGAKFIKTSTGFSSSGATPEVVEIMLEEAQKRCEVKASGGVRSYEDAIKYIEMGVTRLGTSSGIAIMNGEKNTTSSY</sequence>
<evidence type="ECO:0000256" key="5">
    <source>
        <dbReference type="ARBA" id="ARBA00048791"/>
    </source>
</evidence>
<evidence type="ECO:0000313" key="7">
    <source>
        <dbReference type="EMBL" id="RZF21084.1"/>
    </source>
</evidence>
<evidence type="ECO:0000256" key="2">
    <source>
        <dbReference type="ARBA" id="ARBA00022490"/>
    </source>
</evidence>
<feature type="active site" description="Proton donor/acceptor" evidence="6">
    <location>
        <position position="94"/>
    </location>
</feature>
<keyword evidence="8" id="KW-1185">Reference proteome</keyword>
<comment type="function">
    <text evidence="6">Catalyzes a reversible aldol reaction between acetaldehyde and D-glyceraldehyde 3-phosphate to generate 2-deoxy-D-ribose 5-phosphate.</text>
</comment>
<evidence type="ECO:0000256" key="4">
    <source>
        <dbReference type="ARBA" id="ARBA00023270"/>
    </source>
</evidence>
<dbReference type="PANTHER" id="PTHR10889:SF1">
    <property type="entry name" value="DEOXYRIBOSE-PHOSPHATE ALDOLASE"/>
    <property type="match status" value="1"/>
</dbReference>
<dbReference type="Proteomes" id="UP000443582">
    <property type="component" value="Unassembled WGS sequence"/>
</dbReference>
<dbReference type="InterPro" id="IPR013785">
    <property type="entry name" value="Aldolase_TIM"/>
</dbReference>
<dbReference type="EC" id="4.1.2.4" evidence="6"/>
<dbReference type="SUPFAM" id="SSF51569">
    <property type="entry name" value="Aldolase"/>
    <property type="match status" value="1"/>
</dbReference>
<keyword evidence="2 6" id="KW-0963">Cytoplasm</keyword>
<organism evidence="7 8">
    <name type="scientific">Halobacteriovorax vibrionivorans</name>
    <dbReference type="NCBI Taxonomy" id="2152716"/>
    <lineage>
        <taxon>Bacteria</taxon>
        <taxon>Pseudomonadati</taxon>
        <taxon>Bdellovibrionota</taxon>
        <taxon>Bacteriovoracia</taxon>
        <taxon>Bacteriovoracales</taxon>
        <taxon>Halobacteriovoraceae</taxon>
        <taxon>Halobacteriovorax</taxon>
    </lineage>
</organism>
<dbReference type="CDD" id="cd00959">
    <property type="entry name" value="DeoC"/>
    <property type="match status" value="1"/>
</dbReference>
<dbReference type="PANTHER" id="PTHR10889">
    <property type="entry name" value="DEOXYRIBOSE-PHOSPHATE ALDOLASE"/>
    <property type="match status" value="1"/>
</dbReference>
<reference evidence="8" key="1">
    <citation type="journal article" date="2019" name="Int. J. Syst. Evol. Microbiol.">
        <title>Halobacteriovorax valvorus sp. nov., a novel prokaryotic predator isolated from coastal seawater of China.</title>
        <authorList>
            <person name="Chen M.-X."/>
        </authorList>
    </citation>
    <scope>NUCLEOTIDE SEQUENCE [LARGE SCALE GENOMIC DNA]</scope>
    <source>
        <strain evidence="8">BL9</strain>
    </source>
</reference>
<dbReference type="NCBIfam" id="TIGR00126">
    <property type="entry name" value="deoC"/>
    <property type="match status" value="1"/>
</dbReference>
<feature type="active site" description="Proton donor/acceptor" evidence="6">
    <location>
        <position position="185"/>
    </location>
</feature>
<proteinExistence type="inferred from homology"/>
<dbReference type="EMBL" id="QDKL01000003">
    <property type="protein sequence ID" value="RZF21084.1"/>
    <property type="molecule type" value="Genomic_DNA"/>
</dbReference>
<dbReference type="SMART" id="SM01133">
    <property type="entry name" value="DeoC"/>
    <property type="match status" value="1"/>
</dbReference>
<dbReference type="InterPro" id="IPR002915">
    <property type="entry name" value="DeoC/FbaB/LacD_aldolase"/>
</dbReference>
<keyword evidence="3 6" id="KW-0456">Lyase</keyword>
<dbReference type="GO" id="GO:0004139">
    <property type="term" value="F:deoxyribose-phosphate aldolase activity"/>
    <property type="evidence" value="ECO:0007669"/>
    <property type="project" value="UniProtKB-EC"/>
</dbReference>
<gene>
    <name evidence="6 7" type="primary">deoC</name>
    <name evidence="7" type="ORF">DAY19_13980</name>
</gene>
<dbReference type="RefSeq" id="WP_115363538.1">
    <property type="nucleotide sequence ID" value="NZ_QDKL01000003.1"/>
</dbReference>
<evidence type="ECO:0000256" key="1">
    <source>
        <dbReference type="ARBA" id="ARBA00010936"/>
    </source>
</evidence>
<dbReference type="InterPro" id="IPR028581">
    <property type="entry name" value="DeoC_typeI"/>
</dbReference>
<comment type="subcellular location">
    <subcellularLocation>
        <location evidence="6">Cytoplasm</location>
    </subcellularLocation>
</comment>
<name>A0ABY0IHQ2_9BACT</name>
<protein>
    <recommendedName>
        <fullName evidence="6">Deoxyribose-phosphate aldolase</fullName>
        <shortName evidence="6">DERA</shortName>
        <ecNumber evidence="6">4.1.2.4</ecNumber>
    </recommendedName>
    <alternativeName>
        <fullName evidence="6">2-deoxy-D-ribose 5-phosphate aldolase</fullName>
    </alternativeName>
    <alternativeName>
        <fullName evidence="6">Phosphodeoxyriboaldolase</fullName>
        <shortName evidence="6">Deoxyriboaldolase</shortName>
    </alternativeName>
</protein>
<evidence type="ECO:0000313" key="8">
    <source>
        <dbReference type="Proteomes" id="UP000443582"/>
    </source>
</evidence>
<comment type="caution">
    <text evidence="7">The sequence shown here is derived from an EMBL/GenBank/DDBJ whole genome shotgun (WGS) entry which is preliminary data.</text>
</comment>
<comment type="similarity">
    <text evidence="1 6">Belongs to the DeoC/FbaB aldolase family. DeoC type 1 subfamily.</text>
</comment>
<comment type="catalytic activity">
    <reaction evidence="5 6">
        <text>2-deoxy-D-ribose 5-phosphate = D-glyceraldehyde 3-phosphate + acetaldehyde</text>
        <dbReference type="Rhea" id="RHEA:12821"/>
        <dbReference type="ChEBI" id="CHEBI:15343"/>
        <dbReference type="ChEBI" id="CHEBI:59776"/>
        <dbReference type="ChEBI" id="CHEBI:62877"/>
        <dbReference type="EC" id="4.1.2.4"/>
    </reaction>
</comment>
<dbReference type="Gene3D" id="3.20.20.70">
    <property type="entry name" value="Aldolase class I"/>
    <property type="match status" value="1"/>
</dbReference>
<dbReference type="InterPro" id="IPR011343">
    <property type="entry name" value="DeoC"/>
</dbReference>
<comment type="pathway">
    <text evidence="6">Carbohydrate degradation; 2-deoxy-D-ribose 1-phosphate degradation; D-glyceraldehyde 3-phosphate and acetaldehyde from 2-deoxy-alpha-D-ribose 1-phosphate: step 2/2.</text>
</comment>
<feature type="active site" description="Schiff-base intermediate with acetaldehyde" evidence="6">
    <location>
        <position position="156"/>
    </location>
</feature>
<evidence type="ECO:0000256" key="3">
    <source>
        <dbReference type="ARBA" id="ARBA00023239"/>
    </source>
</evidence>
<accession>A0ABY0IHQ2</accession>
<evidence type="ECO:0000256" key="6">
    <source>
        <dbReference type="HAMAP-Rule" id="MF_00114"/>
    </source>
</evidence>
<dbReference type="Pfam" id="PF01791">
    <property type="entry name" value="DeoC"/>
    <property type="match status" value="1"/>
</dbReference>
<keyword evidence="4 6" id="KW-0704">Schiff base</keyword>
<dbReference type="HAMAP" id="MF_00114">
    <property type="entry name" value="DeoC_type1"/>
    <property type="match status" value="1"/>
</dbReference>